<gene>
    <name evidence="4" type="ORF">I6U51_22720</name>
</gene>
<evidence type="ECO:0000313" key="5">
    <source>
        <dbReference type="Proteomes" id="UP000622687"/>
    </source>
</evidence>
<keyword evidence="5" id="KW-1185">Reference proteome</keyword>
<feature type="chain" id="PRO_5039380895" evidence="2">
    <location>
        <begin position="26"/>
        <end position="334"/>
    </location>
</feature>
<dbReference type="EMBL" id="JAEEGB010000045">
    <property type="protein sequence ID" value="MBI6875491.1"/>
    <property type="molecule type" value="Genomic_DNA"/>
</dbReference>
<evidence type="ECO:0000259" key="3">
    <source>
        <dbReference type="Pfam" id="PF11611"/>
    </source>
</evidence>
<name>A0A934M957_9CLOT</name>
<keyword evidence="1 2" id="KW-0732">Signal</keyword>
<dbReference type="Pfam" id="PF11611">
    <property type="entry name" value="DUF4352"/>
    <property type="match status" value="1"/>
</dbReference>
<evidence type="ECO:0000313" key="4">
    <source>
        <dbReference type="EMBL" id="MBI6875491.1"/>
    </source>
</evidence>
<proteinExistence type="predicted"/>
<protein>
    <submittedName>
        <fullName evidence="4">DUF4352 domain-containing protein</fullName>
    </submittedName>
</protein>
<evidence type="ECO:0000256" key="1">
    <source>
        <dbReference type="ARBA" id="ARBA00022729"/>
    </source>
</evidence>
<reference evidence="4" key="1">
    <citation type="submission" date="2020-12" db="EMBL/GenBank/DDBJ databases">
        <title>Clostridium thailandense sp. nov., a novel acetogenic bacterium isolated from peat land soil in Thailand.</title>
        <authorList>
            <person name="Chaikitkaew S."/>
            <person name="Birkeland N.K."/>
        </authorList>
    </citation>
    <scope>NUCLEOTIDE SEQUENCE</scope>
    <source>
        <strain evidence="4">DSM 17425</strain>
    </source>
</reference>
<evidence type="ECO:0000256" key="2">
    <source>
        <dbReference type="SAM" id="SignalP"/>
    </source>
</evidence>
<dbReference type="InterPro" id="IPR029051">
    <property type="entry name" value="DUF4352"/>
</dbReference>
<dbReference type="Proteomes" id="UP000622687">
    <property type="component" value="Unassembled WGS sequence"/>
</dbReference>
<sequence length="334" mass="37081">MREKIRKLLCISTCLIVVLSLIGCAVKPDTTINNFFDALKKSDIQTASKYLSRNDSASVGGLKFDRPEYERLAKLIFSKLSYQVISSNTSGDTAIAKTKITSPDLNKISGKMVTDIFPGLYSKALNGEQMTQDNINQLIEQYYTKNLNESSVPTVTNDVDIKLVKNKDKNMWLIEPNENLANTMTGNLFKAFNPMTINNSTSISKNSEGKIYGINEEARIGSTSIIITNFQKSFGDDYIKSGQGNEFIIVTLKEKNIGSGNIDYNEAFYQLQNSKGQIKSPAPKGFNRRLDSGSLVPGGEVDGTVTFEVPKNDPQLTLIYNQASKPVLKFRLNY</sequence>
<accession>A0A934M957</accession>
<feature type="domain" description="DUF4352" evidence="3">
    <location>
        <begin position="212"/>
        <end position="321"/>
    </location>
</feature>
<dbReference type="PROSITE" id="PS51257">
    <property type="entry name" value="PROKAR_LIPOPROTEIN"/>
    <property type="match status" value="1"/>
</dbReference>
<dbReference type="AlphaFoldDB" id="A0A934M957"/>
<dbReference type="RefSeq" id="WP_211144833.1">
    <property type="nucleotide sequence ID" value="NZ_JAEEGB010000045.1"/>
</dbReference>
<feature type="signal peptide" evidence="2">
    <location>
        <begin position="1"/>
        <end position="25"/>
    </location>
</feature>
<dbReference type="Gene3D" id="2.60.40.1240">
    <property type="match status" value="1"/>
</dbReference>
<dbReference type="InterPro" id="IPR029050">
    <property type="entry name" value="Immunoprotect_excell_Ig-like"/>
</dbReference>
<comment type="caution">
    <text evidence="4">The sequence shown here is derived from an EMBL/GenBank/DDBJ whole genome shotgun (WGS) entry which is preliminary data.</text>
</comment>
<organism evidence="4 5">
    <name type="scientific">Clostridium aciditolerans</name>
    <dbReference type="NCBI Taxonomy" id="339861"/>
    <lineage>
        <taxon>Bacteria</taxon>
        <taxon>Bacillati</taxon>
        <taxon>Bacillota</taxon>
        <taxon>Clostridia</taxon>
        <taxon>Eubacteriales</taxon>
        <taxon>Clostridiaceae</taxon>
        <taxon>Clostridium</taxon>
    </lineage>
</organism>